<comment type="caution">
    <text evidence="10">The sequence shown here is derived from an EMBL/GenBank/DDBJ whole genome shotgun (WGS) entry which is preliminary data.</text>
</comment>
<keyword evidence="4 10" id="KW-0032">Aminotransferase</keyword>
<dbReference type="AlphaFoldDB" id="A0A2R6XYC5"/>
<reference evidence="11" key="1">
    <citation type="journal article" date="2018" name="Sci. Rep.">
        <title>Lignite coal burning seam in the remote Altai Mountains harbors a hydrogen-driven thermophilic microbial community.</title>
        <authorList>
            <person name="Kadnikov V.V."/>
            <person name="Mardanov A.V."/>
            <person name="Ivasenko D.A."/>
            <person name="Antsiferov D.V."/>
            <person name="Beletsky A.V."/>
            <person name="Karnachuk O.V."/>
            <person name="Ravin N.V."/>
        </authorList>
    </citation>
    <scope>NUCLEOTIDE SEQUENCE [LARGE SCALE GENOMIC DNA]</scope>
</reference>
<dbReference type="InterPro" id="IPR049704">
    <property type="entry name" value="Aminotrans_3_PPA_site"/>
</dbReference>
<evidence type="ECO:0000256" key="1">
    <source>
        <dbReference type="ARBA" id="ARBA00001933"/>
    </source>
</evidence>
<gene>
    <name evidence="10" type="ORF">BSOLF_2124</name>
</gene>
<evidence type="ECO:0000256" key="4">
    <source>
        <dbReference type="ARBA" id="ARBA00022576"/>
    </source>
</evidence>
<dbReference type="SUPFAM" id="SSF53383">
    <property type="entry name" value="PLP-dependent transferases"/>
    <property type="match status" value="1"/>
</dbReference>
<dbReference type="Pfam" id="PF00202">
    <property type="entry name" value="Aminotran_3"/>
    <property type="match status" value="1"/>
</dbReference>
<comment type="pathway">
    <text evidence="2">Amino-acid biosynthesis; L-proline biosynthesis; L-glutamate 5-semialdehyde from L-ornithine: step 1/1.</text>
</comment>
<organism evidence="10 11">
    <name type="scientific">Candidatus Carbonibacillus altaicus</name>
    <dbReference type="NCBI Taxonomy" id="2163959"/>
    <lineage>
        <taxon>Bacteria</taxon>
        <taxon>Bacillati</taxon>
        <taxon>Bacillota</taxon>
        <taxon>Bacilli</taxon>
        <taxon>Bacillales</taxon>
        <taxon>Candidatus Carbonibacillus</taxon>
    </lineage>
</organism>
<dbReference type="PROSITE" id="PS00600">
    <property type="entry name" value="AA_TRANSFER_CLASS_3"/>
    <property type="match status" value="1"/>
</dbReference>
<dbReference type="InterPro" id="IPR015422">
    <property type="entry name" value="PyrdxlP-dep_Trfase_small"/>
</dbReference>
<comment type="cofactor">
    <cofactor evidence="1">
        <name>pyridoxal 5'-phosphate</name>
        <dbReference type="ChEBI" id="CHEBI:597326"/>
    </cofactor>
</comment>
<dbReference type="InterPro" id="IPR015421">
    <property type="entry name" value="PyrdxlP-dep_Trfase_major"/>
</dbReference>
<keyword evidence="6 10" id="KW-0808">Transferase</keyword>
<dbReference type="Gene3D" id="3.40.640.10">
    <property type="entry name" value="Type I PLP-dependent aspartate aminotransferase-like (Major domain)"/>
    <property type="match status" value="1"/>
</dbReference>
<dbReference type="EMBL" id="PEBX01000117">
    <property type="protein sequence ID" value="PTQ55428.1"/>
    <property type="molecule type" value="Genomic_DNA"/>
</dbReference>
<dbReference type="CDD" id="cd00610">
    <property type="entry name" value="OAT_like"/>
    <property type="match status" value="1"/>
</dbReference>
<comment type="similarity">
    <text evidence="9">Belongs to the class-III pyridoxal-phosphate-dependent aminotransferase family.</text>
</comment>
<proteinExistence type="inferred from homology"/>
<dbReference type="PANTHER" id="PTHR11986:SF18">
    <property type="entry name" value="ORNITHINE AMINOTRANSFERASE, MITOCHONDRIAL"/>
    <property type="match status" value="1"/>
</dbReference>
<dbReference type="FunFam" id="3.40.640.10:FF:000011">
    <property type="entry name" value="Ornithine aminotransferase"/>
    <property type="match status" value="1"/>
</dbReference>
<dbReference type="InterPro" id="IPR010164">
    <property type="entry name" value="Orn_aminotrans"/>
</dbReference>
<dbReference type="Gene3D" id="3.90.1150.10">
    <property type="entry name" value="Aspartate Aminotransferase, domain 1"/>
    <property type="match status" value="1"/>
</dbReference>
<keyword evidence="5" id="KW-0028">Amino-acid biosynthesis</keyword>
<dbReference type="NCBIfam" id="TIGR01885">
    <property type="entry name" value="Orn_aminotrans"/>
    <property type="match status" value="1"/>
</dbReference>
<evidence type="ECO:0000313" key="11">
    <source>
        <dbReference type="Proteomes" id="UP000244338"/>
    </source>
</evidence>
<evidence type="ECO:0000256" key="7">
    <source>
        <dbReference type="ARBA" id="ARBA00022898"/>
    </source>
</evidence>
<evidence type="ECO:0000256" key="5">
    <source>
        <dbReference type="ARBA" id="ARBA00022650"/>
    </source>
</evidence>
<dbReference type="EC" id="2.6.1.13" evidence="3"/>
<evidence type="ECO:0000313" key="10">
    <source>
        <dbReference type="EMBL" id="PTQ55428.1"/>
    </source>
</evidence>
<dbReference type="Proteomes" id="UP000244338">
    <property type="component" value="Unassembled WGS sequence"/>
</dbReference>
<sequence>MAHTKTDHFLALEDTYGAKNYAPLSVVLTRGEGVWVEDVEGRRYLDFLSAYSALNQGHRHPKIISALKEQADRLTLTSRAFYTDQLALLYEKLHSFTGKERFLLMNSGAEAVETAIKIARRFGYEKRGIPEGMAEIIVAENNFHGRTTTITSFSTEPAYKKGFGPFTPGFKIIPYGDARALEEAITPNTVAFLVEPIQGEAGVRIPPDGYLREVHNLLKQTGMLLMLDEIQTGFGRTGKRFAADWEDVSPDVLIMGKALGGGVFPVSAVGARAEVMDVITPGSHGSTFGGNPLAAAVARAAIEVIEEEDLPQRSLELGLRALEALKTSLGAHPRVKDIRGRGLFIGIELNEPARPYAEQLMRDGVLVKETHETVIRIAPPLIITEEDLNMGLDKIIKIIKQ</sequence>
<name>A0A2R6XYC5_9BACL</name>
<accession>A0A2R6XYC5</accession>
<dbReference type="PIRSF" id="PIRSF000521">
    <property type="entry name" value="Transaminase_4ab_Lys_Orn"/>
    <property type="match status" value="1"/>
</dbReference>
<keyword evidence="7 9" id="KW-0663">Pyridoxal phosphate</keyword>
<evidence type="ECO:0000256" key="8">
    <source>
        <dbReference type="ARBA" id="ARBA00030587"/>
    </source>
</evidence>
<dbReference type="GO" id="GO:0004587">
    <property type="term" value="F:ornithine aminotransferase activity"/>
    <property type="evidence" value="ECO:0007669"/>
    <property type="project" value="UniProtKB-EC"/>
</dbReference>
<dbReference type="GO" id="GO:0042802">
    <property type="term" value="F:identical protein binding"/>
    <property type="evidence" value="ECO:0007669"/>
    <property type="project" value="TreeGrafter"/>
</dbReference>
<dbReference type="PANTHER" id="PTHR11986">
    <property type="entry name" value="AMINOTRANSFERASE CLASS III"/>
    <property type="match status" value="1"/>
</dbReference>
<dbReference type="UniPathway" id="UPA00098">
    <property type="reaction ID" value="UER00358"/>
</dbReference>
<keyword evidence="5" id="KW-0641">Proline biosynthesis</keyword>
<evidence type="ECO:0000256" key="6">
    <source>
        <dbReference type="ARBA" id="ARBA00022679"/>
    </source>
</evidence>
<evidence type="ECO:0000256" key="3">
    <source>
        <dbReference type="ARBA" id="ARBA00012924"/>
    </source>
</evidence>
<dbReference type="InterPro" id="IPR050103">
    <property type="entry name" value="Class-III_PLP-dep_AT"/>
</dbReference>
<evidence type="ECO:0000256" key="2">
    <source>
        <dbReference type="ARBA" id="ARBA00004998"/>
    </source>
</evidence>
<dbReference type="GO" id="GO:0030170">
    <property type="term" value="F:pyridoxal phosphate binding"/>
    <property type="evidence" value="ECO:0007669"/>
    <property type="project" value="InterPro"/>
</dbReference>
<dbReference type="GO" id="GO:0055129">
    <property type="term" value="P:L-proline biosynthetic process"/>
    <property type="evidence" value="ECO:0007669"/>
    <property type="project" value="UniProtKB-UniPathway"/>
</dbReference>
<dbReference type="InterPro" id="IPR005814">
    <property type="entry name" value="Aminotrans_3"/>
</dbReference>
<evidence type="ECO:0000256" key="9">
    <source>
        <dbReference type="RuleBase" id="RU003560"/>
    </source>
</evidence>
<dbReference type="InterPro" id="IPR015424">
    <property type="entry name" value="PyrdxlP-dep_Trfase"/>
</dbReference>
<protein>
    <recommendedName>
        <fullName evidence="3">ornithine aminotransferase</fullName>
        <ecNumber evidence="3">2.6.1.13</ecNumber>
    </recommendedName>
    <alternativeName>
        <fullName evidence="8">Ornithine--oxo-acid aminotransferase</fullName>
    </alternativeName>
</protein>